<dbReference type="GeneTree" id="ENSGT00940000163117"/>
<feature type="region of interest" description="Disordered" evidence="5">
    <location>
        <begin position="2961"/>
        <end position="2991"/>
    </location>
</feature>
<feature type="compositionally biased region" description="Basic and acidic residues" evidence="5">
    <location>
        <begin position="3342"/>
        <end position="3351"/>
    </location>
</feature>
<feature type="domain" description="FHA" evidence="6">
    <location>
        <begin position="138"/>
        <end position="189"/>
    </location>
</feature>
<feature type="region of interest" description="Disordered" evidence="5">
    <location>
        <begin position="343"/>
        <end position="370"/>
    </location>
</feature>
<feature type="coiled-coil region" evidence="4">
    <location>
        <begin position="266"/>
        <end position="311"/>
    </location>
</feature>
<feature type="compositionally biased region" description="Polar residues" evidence="5">
    <location>
        <begin position="621"/>
        <end position="637"/>
    </location>
</feature>
<feature type="region of interest" description="Disordered" evidence="5">
    <location>
        <begin position="3521"/>
        <end position="3568"/>
    </location>
</feature>
<feature type="compositionally biased region" description="Polar residues" evidence="5">
    <location>
        <begin position="2906"/>
        <end position="2921"/>
    </location>
</feature>
<dbReference type="GO" id="GO:0005524">
    <property type="term" value="F:ATP binding"/>
    <property type="evidence" value="ECO:0007669"/>
    <property type="project" value="UniProtKB-KW"/>
</dbReference>
<feature type="region of interest" description="Disordered" evidence="5">
    <location>
        <begin position="2052"/>
        <end position="2072"/>
    </location>
</feature>
<dbReference type="Gene3D" id="2.60.200.20">
    <property type="match status" value="1"/>
</dbReference>
<feature type="compositionally biased region" description="Low complexity" evidence="5">
    <location>
        <begin position="825"/>
        <end position="839"/>
    </location>
</feature>
<keyword evidence="9" id="KW-1185">Reference proteome</keyword>
<proteinExistence type="predicted"/>
<feature type="region of interest" description="Disordered" evidence="5">
    <location>
        <begin position="2762"/>
        <end position="2788"/>
    </location>
</feature>
<feature type="compositionally biased region" description="Polar residues" evidence="5">
    <location>
        <begin position="3072"/>
        <end position="3085"/>
    </location>
</feature>
<dbReference type="SUPFAM" id="SSF49879">
    <property type="entry name" value="SMAD/FHA domain"/>
    <property type="match status" value="1"/>
</dbReference>
<feature type="compositionally biased region" description="Polar residues" evidence="5">
    <location>
        <begin position="358"/>
        <end position="367"/>
    </location>
</feature>
<keyword evidence="3" id="KW-0505">Motor protein</keyword>
<feature type="compositionally biased region" description="Low complexity" evidence="5">
    <location>
        <begin position="2968"/>
        <end position="2979"/>
    </location>
</feature>
<evidence type="ECO:0000256" key="2">
    <source>
        <dbReference type="ARBA" id="ARBA00022840"/>
    </source>
</evidence>
<protein>
    <recommendedName>
        <fullName evidence="10">StAR-related lipid transfer protein 9</fullName>
    </recommendedName>
</protein>
<accession>A0A8C5N192</accession>
<feature type="region of interest" description="Disordered" evidence="5">
    <location>
        <begin position="888"/>
        <end position="908"/>
    </location>
</feature>
<feature type="region of interest" description="Disordered" evidence="5">
    <location>
        <begin position="3584"/>
        <end position="3615"/>
    </location>
</feature>
<evidence type="ECO:0000313" key="8">
    <source>
        <dbReference type="Ensembl" id="ENSLLEP00000020101.1"/>
    </source>
</evidence>
<dbReference type="Gene3D" id="3.30.530.20">
    <property type="match status" value="1"/>
</dbReference>
<feature type="domain" description="START" evidence="7">
    <location>
        <begin position="3727"/>
        <end position="3869"/>
    </location>
</feature>
<evidence type="ECO:0000256" key="3">
    <source>
        <dbReference type="ARBA" id="ARBA00023175"/>
    </source>
</evidence>
<evidence type="ECO:0008006" key="10">
    <source>
        <dbReference type="Google" id="ProtNLM"/>
    </source>
</evidence>
<organism evidence="8 9">
    <name type="scientific">Leptobrachium leishanense</name>
    <name type="common">Leishan spiny toad</name>
    <dbReference type="NCBI Taxonomy" id="445787"/>
    <lineage>
        <taxon>Eukaryota</taxon>
        <taxon>Metazoa</taxon>
        <taxon>Chordata</taxon>
        <taxon>Craniata</taxon>
        <taxon>Vertebrata</taxon>
        <taxon>Euteleostomi</taxon>
        <taxon>Amphibia</taxon>
        <taxon>Batrachia</taxon>
        <taxon>Anura</taxon>
        <taxon>Pelobatoidea</taxon>
        <taxon>Megophryidae</taxon>
        <taxon>Leptobrachium</taxon>
    </lineage>
</organism>
<feature type="compositionally biased region" description="Polar residues" evidence="5">
    <location>
        <begin position="1666"/>
        <end position="1676"/>
    </location>
</feature>
<feature type="compositionally biased region" description="Basic and acidic residues" evidence="5">
    <location>
        <begin position="3521"/>
        <end position="3544"/>
    </location>
</feature>
<feature type="compositionally biased region" description="Polar residues" evidence="5">
    <location>
        <begin position="3445"/>
        <end position="3454"/>
    </location>
</feature>
<reference evidence="8" key="1">
    <citation type="submission" date="2025-08" db="UniProtKB">
        <authorList>
            <consortium name="Ensembl"/>
        </authorList>
    </citation>
    <scope>IDENTIFICATION</scope>
</reference>
<dbReference type="SUPFAM" id="SSF55961">
    <property type="entry name" value="Bet v1-like"/>
    <property type="match status" value="1"/>
</dbReference>
<feature type="compositionally biased region" description="Polar residues" evidence="5">
    <location>
        <begin position="3599"/>
        <end position="3615"/>
    </location>
</feature>
<feature type="compositionally biased region" description="Basic and acidic residues" evidence="5">
    <location>
        <begin position="2862"/>
        <end position="2881"/>
    </location>
</feature>
<dbReference type="Ensembl" id="ENSLLET00000020890.1">
    <property type="protein sequence ID" value="ENSLLEP00000020101.1"/>
    <property type="gene ID" value="ENSLLEG00000012601.1"/>
</dbReference>
<evidence type="ECO:0000313" key="9">
    <source>
        <dbReference type="Proteomes" id="UP000694569"/>
    </source>
</evidence>
<dbReference type="PROSITE" id="PS50006">
    <property type="entry name" value="FHA_DOMAIN"/>
    <property type="match status" value="1"/>
</dbReference>
<dbReference type="PANTHER" id="PTHR47117:SF1">
    <property type="entry name" value="STAR-RELATED LIPID TRANSFER PROTEIN 9"/>
    <property type="match status" value="1"/>
</dbReference>
<feature type="compositionally biased region" description="Polar residues" evidence="5">
    <location>
        <begin position="3324"/>
        <end position="3341"/>
    </location>
</feature>
<feature type="compositionally biased region" description="Polar residues" evidence="5">
    <location>
        <begin position="2775"/>
        <end position="2788"/>
    </location>
</feature>
<dbReference type="GO" id="GO:0008289">
    <property type="term" value="F:lipid binding"/>
    <property type="evidence" value="ECO:0007669"/>
    <property type="project" value="InterPro"/>
</dbReference>
<reference evidence="8" key="2">
    <citation type="submission" date="2025-09" db="UniProtKB">
        <authorList>
            <consortium name="Ensembl"/>
        </authorList>
    </citation>
    <scope>IDENTIFICATION</scope>
</reference>
<feature type="region of interest" description="Disordered" evidence="5">
    <location>
        <begin position="2906"/>
        <end position="2937"/>
    </location>
</feature>
<keyword evidence="2" id="KW-0067">ATP-binding</keyword>
<evidence type="ECO:0000256" key="1">
    <source>
        <dbReference type="ARBA" id="ARBA00022741"/>
    </source>
</evidence>
<dbReference type="PANTHER" id="PTHR47117">
    <property type="entry name" value="STAR-RELATED LIPID TRANSFER PROTEIN 9"/>
    <property type="match status" value="1"/>
</dbReference>
<feature type="compositionally biased region" description="Polar residues" evidence="5">
    <location>
        <begin position="888"/>
        <end position="901"/>
    </location>
</feature>
<feature type="compositionally biased region" description="Low complexity" evidence="5">
    <location>
        <begin position="3547"/>
        <end position="3567"/>
    </location>
</feature>
<feature type="region of interest" description="Disordered" evidence="5">
    <location>
        <begin position="3058"/>
        <end position="3085"/>
    </location>
</feature>
<feature type="compositionally biased region" description="Basic and acidic residues" evidence="5">
    <location>
        <begin position="1114"/>
        <end position="1132"/>
    </location>
</feature>
<evidence type="ECO:0000256" key="4">
    <source>
        <dbReference type="SAM" id="Coils"/>
    </source>
</evidence>
<keyword evidence="4" id="KW-0175">Coiled coil</keyword>
<dbReference type="InterPro" id="IPR023393">
    <property type="entry name" value="START-like_dom_sf"/>
</dbReference>
<feature type="region of interest" description="Disordered" evidence="5">
    <location>
        <begin position="1109"/>
        <end position="1134"/>
    </location>
</feature>
<feature type="compositionally biased region" description="Polar residues" evidence="5">
    <location>
        <begin position="2058"/>
        <end position="2072"/>
    </location>
</feature>
<dbReference type="Proteomes" id="UP000694569">
    <property type="component" value="Unplaced"/>
</dbReference>
<dbReference type="SMART" id="SM00240">
    <property type="entry name" value="FHA"/>
    <property type="match status" value="1"/>
</dbReference>
<evidence type="ECO:0000259" key="7">
    <source>
        <dbReference type="PROSITE" id="PS50848"/>
    </source>
</evidence>
<dbReference type="FunFam" id="2.60.200.20:FF:000005">
    <property type="entry name" value="Kinesin family member 16B"/>
    <property type="match status" value="1"/>
</dbReference>
<dbReference type="InterPro" id="IPR000253">
    <property type="entry name" value="FHA_dom"/>
</dbReference>
<keyword evidence="1" id="KW-0547">Nucleotide-binding</keyword>
<name>A0A8C5N192_9ANUR</name>
<feature type="region of interest" description="Disordered" evidence="5">
    <location>
        <begin position="2860"/>
        <end position="2882"/>
    </location>
</feature>
<feature type="region of interest" description="Disordered" evidence="5">
    <location>
        <begin position="1648"/>
        <end position="1676"/>
    </location>
</feature>
<dbReference type="OrthoDB" id="3176171at2759"/>
<feature type="region of interest" description="Disordered" evidence="5">
    <location>
        <begin position="3437"/>
        <end position="3465"/>
    </location>
</feature>
<feature type="region of interest" description="Disordered" evidence="5">
    <location>
        <begin position="783"/>
        <end position="839"/>
    </location>
</feature>
<evidence type="ECO:0000259" key="6">
    <source>
        <dbReference type="PROSITE" id="PS50006"/>
    </source>
</evidence>
<dbReference type="Pfam" id="PF01852">
    <property type="entry name" value="START"/>
    <property type="match status" value="1"/>
</dbReference>
<dbReference type="InterPro" id="IPR002913">
    <property type="entry name" value="START_lipid-bd_dom"/>
</dbReference>
<evidence type="ECO:0000256" key="5">
    <source>
        <dbReference type="SAM" id="MobiDB-lite"/>
    </source>
</evidence>
<dbReference type="InterPro" id="IPR008984">
    <property type="entry name" value="SMAD_FHA_dom_sf"/>
</dbReference>
<sequence>MDQCIRTHCAIISQFVAGVGNEKDANVKLIRNLREEINRLKLMLRSFEMRTSSPSLSEEKEGNLTELVLENELKIEKLTKDWTDKWTDEANIMDQYKVDINQGKAGFSIDPNLPHLIAMDDDILSTGVVIYHLREGTTEVGRGDSNRDQDIVLNGEWMEKEHCMIVNHNGVVELRPVSGALCTVNGKEVKDACRLSQGVVIVLGNTHRFRFNHPAEAAILRQQRSDSQASFFSSGSLDWLDLSGTFSTLSDGNHLSLNSRDTDPLNKEYEQKLSNLEAVYQQQVEEQQQYVQDLKKQIHAAQAKGEQELAQEQSLINQQIQENQQWLVREEQRWTTVHQQRQETAVQTDPKTYAEAEVQNSVQTEDIQPSIAEQDRKRLVHLELLRKCSLRRAERNIKRKRVRYQLEWIAKKQKLLEAKKNLQQLQAVCWVNEDTIKQIYPPSPSAQESAEICTLKRSTSSPPGLTCHRRGSLPWSLPRLPSYSSLLKRKSKSDGKKNNKTFEEGKPRRFLSVECLSKTICNCSKNELLTTKPKNTSKTTTLLPQKHTSVATGSLYRKAGSCGCATILISNPQMSKKRPKMDKVGNGTKKVPHNRLAESEKTRSTRAPVNHATRDAKSKSLKTATQRPSVTLKNSCVQEKRKTLQKNEGTKVNTEKSPKSTKPVSSLPRPVTRHSPPTDKMVKHLKDANLQYNQKLSADGDEKVRSSVDNINQLSTSATIDKKWKSTEILKSTTDLKERWTEDVESASSDSESFYSVDSLSSAYASALNKQLKMEELEENKLVADHKNSDSEDSQMSQDSLIEKENQKQKPNKRRFQKYKTTVKTPSSYDSSSSRSQDPTSVVVAGSVASGLSRGFSLDSLADADEMCEADSTDEFPAEIFWKLQSPRFSTQQTQNQSQVDTTEESNDSTVEFNRSFFLNVNPPFFDKMDLPFDKSRETCLTISANDCDACSEPLAGSSHIMGARSSRGSQSQDCGLEAVEPHVDEVFKFVQPSLPSVPIRLSKDKDLKSISAADTFLAHDLRQSPQSPLLATTQLFQDVKTHRVKTDQGSVETLKHQCLEVQLQNPQLERKATEKAACKNVGHVCDISIASSNRDLNNSDKKFQCTKGQTSECSHDGNCKNDQAEPKKDNEYTDDNDFQQLQCINCNGEEIQEVVKTRCRNSPEDIENLARPLETQVVRKENICVSPEICEEKTENVFLTVCKAPVPSPLIFDSVNVNKPKSTILLATEKPLVQSVCHGLTHETPADVTVLDQGEQSEKVALLVRPENHEPCHHIANATEQIFDQNENLARTKLLYGFEVNMNYSVESCSGSSQSGFAKPESQDCETTSEILPELVIQPCNKVETSGSKSSLNFPVPCDQTFPTQPSISTMNPEKSDQRECKENAHKMYCSTEKETGLDNGLPIQISDKLNEILTATNSDVRAISGSQVHVFSKPPPLMEDKTIWLHSELGDKICDSLQMDRNLLSEVKRPVTHSFQECHSDALTCECCEKKDLIPEQATEESGGGTCDELKGRLHLYRLAKSQKKPLVENSDKNHAISNNANFNHNDQCNKSINSAIPQKTVDSNCNPEGHPCSLEVEMQEDKTEETTIISTTCLLPPWNTTTSLHPDIVYIEGKHDVNGNFGKNLCKLYRQTDAEGTNMTSFTNERKEVTSKEPCMPEDSHKTTLTTSNLQKEATSKSIHNVNDVEGADTTLAFLGAEELNSDNGKLRSKCTGFPDKMPVSICTKNKDPPLGLEPEAESPETPCLDQAKHLYMESRLNLPSLNITHKRNINGIISTNSGDQSESLHGSHITTPIDGSFRYPILCNDKKSNGCHSNSVTDLKNLNLENPKSVHEADSQPLISGDDGKLYSLLHHPENIGNPIEIVSVPPNDHRSGISTYSSYKLKNEGDDTTAAGHVDSSKLNENVYFGINVTSGSLPGNNECSDLRRLQEVSGTNLVLPYYEAILQQEICIEGKNSKGRIFGICTKDMDFSMDEHDLQKGNQTNLQIEMPKTNLTNTNKPKVCCSTNYDFDNTNHPTFLTSELIMKKVIGPLSSTESEPNRLHKINFSNGHPGISENSQISAEGSTCEASLSQEGFPILNTSEKSQNGQKTVISKKPEELGVESHRLYTSSLDDHSQPNITHKFPAEDSHAANKLGDEQHVPGQKHECLAAGEDLKVGEKENKEKPAYLLQDCGNPYSSDMACSMLHATAAPLSEDSCIFPNKHDNMISEEINKIAPESSCVNTYPKNLVMSNPENIALASSISLGGTSSGSSQSTVCEDVGPFTLFSHTNNNPGPIVTNWYDKVERKLNDLLEKDAFLLEPVLGHACILDKDEPIGVEKIKTSSDPAKHERNDQTEGDSIHNVSCEQYISDENVAANTCTQTFSFSESNNRLPVGNKLLKTGYTENDGDLSNVLDCSSNGSRNLIMPMETGVPKDHQTNFKVECRLPEQQSDYSLSPSLIARTNTTNTEPGQSPFFVCAESIKTNHMKSLPHPSGSTFDIVRPITKQIEGANNISSNPSVPCIISDDRTGVQHANTFKGQSMGPFDRPRSATISENVLSDKTLYANEYFRNEPKKMDSDGIQEFSHHSLNALADNKDGLHFPSSDINPFVHTWHSAENGIISWKPSAFNSATDVSSTRDPASLENKKVMRCSSVDEGLNTHNLPFHSHLRSYANARIMSSTLSSIEDQFAVRELKQEFNKSSCSLDGSLYDYAPTGKVDLIKQDSEPHFNDHYTLTSKHENDSEQVDEIVLLYTSESETCDENDLGLSWELGTQTRGRHRRLNQHQRSHTDVTSVKPNGRNQYQRPATWSSVQDMSMHLSQLLHETSELLGNLSQHQSENFHIDIGNLRSAAAGKCVKRTLQDSFTQTTVDIGVQTDPKVDNESKDRVSDKQGKEHNGLLNAPEINVIVKVIGTESTIQSLQNSPMAARQNDVSKAQSLPDLQDLPSPGQSERRLCHSANGGASTTFLVSSQEGTIETTSSPISTGSHTSTTVVGKPGNLSYSGSSTTQKEIYNSRLVSHIRKSHKKSAGQDDSMMVDRATSPILTRKASKKPLEKLFQEKDFTSQNIVKLLRHRRKRDRSANKPPLDNSSQTETDSECGSFQGSFKILSKSEHRNRFSLGESTNKRISEGSKQVHRFGSEDCIPTGVQPVVFTRSRSISEVSGVGKLSYNMNYFSLGRCDKADGTSATTLNSQYNMTSAPWERPQSLENLSQVSEHVKNKTIQTLSNVGHGEHCNDYLNHALKDRCNDDLECADFTAKSNSLMKNTSYQFSEISDLNLQEDTKSVAESECNTDILLNLDSYNRLSQKAMNYSLQDLPLHNKFSNWSGVQGNFSGKQSLARSSADLTVRESPTNTKESPARESRSREIESLQKERAEIMSSIHLEVNPQPLTVQLAEAKLSYGIGETDALLRVMQDGKFDGQDPVSIKKQLYDRHMKVIECLRKEREERLQSFRRSRSLSPQKQLALSQGSLTSLRDSDLPSRRREYLQQLRKDVVDNTRILDPKRASPCPSEIEFLLKDYQKAREEAKSEIARARDKLRERAEQEKKRLQSQPRDDNKLKTHTSTSTLFTSSSLSLSSGPTSGYNSSITATYGKSCKLGNFQETKTPPRIADTPSMTTRGRSAGRNCNTLPSIQKPCTPVASVPVESSLDVGYFPYTSSPMPSLESYQEFSRLVQENATAEVMASCGGDLKNLFLSRSASGWRYQCMDRDVRVYYKAFPSSTKHGFLGAGVIKRPLLDVWCMVKDIGTRPLYDTTILSTKVHQRVKSGIQLVHVVCDVSLCYLKQPRDFCCISVESKEGEACSLCFQSLYDETLPRPSKDTVRGEILPSAWMLQEDSINGETVTRVVYMLQVDLGAPMIPTRLLPALTKRQPLVIASLAKVLSQ</sequence>
<feature type="region of interest" description="Disordered" evidence="5">
    <location>
        <begin position="3324"/>
        <end position="3351"/>
    </location>
</feature>
<dbReference type="Pfam" id="PF00498">
    <property type="entry name" value="FHA"/>
    <property type="match status" value="1"/>
</dbReference>
<dbReference type="PROSITE" id="PS50848">
    <property type="entry name" value="START"/>
    <property type="match status" value="1"/>
</dbReference>
<feature type="region of interest" description="Disordered" evidence="5">
    <location>
        <begin position="574"/>
        <end position="679"/>
    </location>
</feature>
<feature type="compositionally biased region" description="Basic residues" evidence="5">
    <location>
        <begin position="2762"/>
        <end position="2771"/>
    </location>
</feature>